<evidence type="ECO:0000313" key="5">
    <source>
        <dbReference type="EMBL" id="KAG0670125.1"/>
    </source>
</evidence>
<dbReference type="GO" id="GO:0004805">
    <property type="term" value="F:trehalose-phosphatase activity"/>
    <property type="evidence" value="ECO:0007669"/>
    <property type="project" value="TreeGrafter"/>
</dbReference>
<dbReference type="OrthoDB" id="755951at2759"/>
<evidence type="ECO:0000256" key="2">
    <source>
        <dbReference type="ARBA" id="ARBA00022490"/>
    </source>
</evidence>
<comment type="caution">
    <text evidence="5">The sequence shown here is derived from an EMBL/GenBank/DDBJ whole genome shotgun (WGS) entry which is preliminary data.</text>
</comment>
<dbReference type="FunFam" id="3.40.50.2000:FF:000036">
    <property type="entry name" value="Alpha,alpha-trehalose-phosphate synthase subunit Tps2"/>
    <property type="match status" value="1"/>
</dbReference>
<dbReference type="InterPro" id="IPR003337">
    <property type="entry name" value="Trehalose_PPase"/>
</dbReference>
<feature type="compositionally biased region" description="Polar residues" evidence="4">
    <location>
        <begin position="51"/>
        <end position="76"/>
    </location>
</feature>
<keyword evidence="2" id="KW-0963">Cytoplasm</keyword>
<sequence>MTLIVASLFLPYAPQFEVNATKDEAADLAESNLVKVLPENDIKLRKKRTSSVHSNIPFSANHSTTSLTDSQTSNDLKSPLPPQLGSETVTAVGTANSEENDYNKRNNSNNNNNPETMTSDQFLENLTANATAAAPPLNPGTAGTSVMNADSTVNPLGAPNRDSDEDFFANDADSIIDSIDDGSSMSNLTPFPTDNTGDPITNLTNKPVVYSAVGSSHSAGTNSTGTIITPKSRSVPDYDSAVVDVSKIKEKHEEMYNTLPSMKRTSFSNSQANKKSEVGDLLNHFPTGLPKAIDECSQTDSDEDSDLEADANELYVVPKFGGYSSLSRAKINLRHSHELFSQIPWKIVPSQKGNGAMKNAISIASAEKTIHDPVMWVGTVGIPTDEIPTDISKRITDELQQKYNSTAVITDDITFKGAYKNFCKQILWPTLHYIIPDNPNSKAFEDHSWNYYQNLNQQFADKIVETYKEGDTIWVQDYHLMLVPAMIRKKLPKAKIGFFLHVSFPSSEVFRVFAHREEILEGIIGANSVGFQNKEYARHFLQTANRLIMADVSPEELKYNGNIVSVTHIPVGIDFFTMNNELENENVRKWRQMIRRRWNGKKLIVCRDQFDAIRGIDRKMLAYERFLNENPEYIDKIVLIQICLSKYESVELERQVMVIVDRINSLSSNISASQPVVILHQEIDYPQYLALSAEADLFLISSLREGMNLTCHEFAVCSEDKNAPLLLSEFTGSASVLKEGSILINPWDTNQMAISIKRALDMTYDEKRRNWKKVMKSVINNDSDNWVSASLGCINSAWDFNEERSTVFNLSESALFADYKRTRNHLFIFKISDPPNSRTLAMLTELGSKNTVFVLSHLSKATVESLYSRVLNIGLIVENGAYVRIDGVWHNIVQHIDWIKEVVKILDDKIERLPGSYYKIADSMVRFHTENVEDTDRIAGVIGEAITHINTLYDKKGIHAHVYKNIVFVQEIGLSVKALRFIFKYYNNSSNVTKSPMKTNGGTGRNPGEIEFACITGSSSPIIEPLFKQINDKVSSGTLRVGYSIVYGDPTSTYAKEHVNGLNELFTLINAISE</sequence>
<keyword evidence="3" id="KW-0597">Phosphoprotein</keyword>
<dbReference type="SUPFAM" id="SSF56784">
    <property type="entry name" value="HAD-like"/>
    <property type="match status" value="1"/>
</dbReference>
<dbReference type="GO" id="GO:0030234">
    <property type="term" value="F:enzyme regulator activity"/>
    <property type="evidence" value="ECO:0007669"/>
    <property type="project" value="UniProtKB-ARBA"/>
</dbReference>
<keyword evidence="6" id="KW-1185">Reference proteome</keyword>
<evidence type="ECO:0008006" key="7">
    <source>
        <dbReference type="Google" id="ProtNLM"/>
    </source>
</evidence>
<dbReference type="PANTHER" id="PTHR10788">
    <property type="entry name" value="TREHALOSE-6-PHOSPHATE SYNTHASE"/>
    <property type="match status" value="1"/>
</dbReference>
<dbReference type="Pfam" id="PF02358">
    <property type="entry name" value="Trehalose_PPase"/>
    <property type="match status" value="1"/>
</dbReference>
<feature type="compositionally biased region" description="Polar residues" evidence="4">
    <location>
        <begin position="85"/>
        <end position="97"/>
    </location>
</feature>
<name>A0A9P6WEI3_MAUEX</name>
<dbReference type="Gene3D" id="3.40.50.2000">
    <property type="entry name" value="Glycogen Phosphorylase B"/>
    <property type="match status" value="2"/>
</dbReference>
<dbReference type="SUPFAM" id="SSF53756">
    <property type="entry name" value="UDP-Glycosyltransferase/glycogen phosphorylase"/>
    <property type="match status" value="1"/>
</dbReference>
<dbReference type="InterPro" id="IPR001830">
    <property type="entry name" value="Glyco_trans_20"/>
</dbReference>
<feature type="region of interest" description="Disordered" evidence="4">
    <location>
        <begin position="46"/>
        <end position="118"/>
    </location>
</feature>
<dbReference type="GO" id="GO:0003825">
    <property type="term" value="F:alpha,alpha-trehalose-phosphate synthase (UDP-forming) activity"/>
    <property type="evidence" value="ECO:0007669"/>
    <property type="project" value="TreeGrafter"/>
</dbReference>
<dbReference type="Pfam" id="PF00982">
    <property type="entry name" value="Glyco_transf_20"/>
    <property type="match status" value="1"/>
</dbReference>
<proteinExistence type="predicted"/>
<dbReference type="EMBL" id="PUHR01000027">
    <property type="protein sequence ID" value="KAG0670125.1"/>
    <property type="molecule type" value="Genomic_DNA"/>
</dbReference>
<evidence type="ECO:0000256" key="1">
    <source>
        <dbReference type="ARBA" id="ARBA00004496"/>
    </source>
</evidence>
<gene>
    <name evidence="5" type="ORF">C6P45_002767</name>
</gene>
<dbReference type="FunFam" id="3.40.50.2000:FF:000099">
    <property type="entry name" value="Alpha,alpha-trehalose phosphate synthase subunit, putative"/>
    <property type="match status" value="1"/>
</dbReference>
<evidence type="ECO:0000256" key="4">
    <source>
        <dbReference type="SAM" id="MobiDB-lite"/>
    </source>
</evidence>
<evidence type="ECO:0000256" key="3">
    <source>
        <dbReference type="ARBA" id="ARBA00022553"/>
    </source>
</evidence>
<evidence type="ECO:0000313" key="6">
    <source>
        <dbReference type="Proteomes" id="UP000750334"/>
    </source>
</evidence>
<dbReference type="GO" id="GO:0005829">
    <property type="term" value="C:cytosol"/>
    <property type="evidence" value="ECO:0007669"/>
    <property type="project" value="TreeGrafter"/>
</dbReference>
<organism evidence="5 6">
    <name type="scientific">Maudiozyma exigua</name>
    <name type="common">Yeast</name>
    <name type="synonym">Kazachstania exigua</name>
    <dbReference type="NCBI Taxonomy" id="34358"/>
    <lineage>
        <taxon>Eukaryota</taxon>
        <taxon>Fungi</taxon>
        <taxon>Dikarya</taxon>
        <taxon>Ascomycota</taxon>
        <taxon>Saccharomycotina</taxon>
        <taxon>Saccharomycetes</taxon>
        <taxon>Saccharomycetales</taxon>
        <taxon>Saccharomycetaceae</taxon>
        <taxon>Maudiozyma</taxon>
    </lineage>
</organism>
<comment type="subcellular location">
    <subcellularLocation>
        <location evidence="1">Cytoplasm</location>
    </subcellularLocation>
</comment>
<accession>A0A9P6WEI3</accession>
<dbReference type="InterPro" id="IPR036412">
    <property type="entry name" value="HAD-like_sf"/>
</dbReference>
<dbReference type="Proteomes" id="UP000750334">
    <property type="component" value="Unassembled WGS sequence"/>
</dbReference>
<protein>
    <recommendedName>
        <fullName evidence="7">Trehalose synthase complex regulatory subunit TSL1</fullName>
    </recommendedName>
</protein>
<dbReference type="AlphaFoldDB" id="A0A9P6WEI3"/>
<dbReference type="PANTHER" id="PTHR10788:SF15">
    <property type="entry name" value="TREHALOSE SYNTHASE COMPLEX REGULATORY SUBUNIT TPS3-RELATED"/>
    <property type="match status" value="1"/>
</dbReference>
<dbReference type="GO" id="GO:0005946">
    <property type="term" value="C:alpha,alpha-trehalose-phosphate synthase complex (UDP-forming)"/>
    <property type="evidence" value="ECO:0007669"/>
    <property type="project" value="TreeGrafter"/>
</dbReference>
<dbReference type="GO" id="GO:0005992">
    <property type="term" value="P:trehalose biosynthetic process"/>
    <property type="evidence" value="ECO:0007669"/>
    <property type="project" value="InterPro"/>
</dbReference>
<reference evidence="5 6" key="1">
    <citation type="submission" date="2020-11" db="EMBL/GenBank/DDBJ databases">
        <title>Kefir isolates.</title>
        <authorList>
            <person name="Marcisauskas S."/>
            <person name="Kim Y."/>
            <person name="Blasche S."/>
        </authorList>
    </citation>
    <scope>NUCLEOTIDE SEQUENCE [LARGE SCALE GENOMIC DNA]</scope>
    <source>
        <strain evidence="5 6">OG2</strain>
    </source>
</reference>
<dbReference type="CDD" id="cd03788">
    <property type="entry name" value="GT20_TPS"/>
    <property type="match status" value="1"/>
</dbReference>